<dbReference type="AlphaFoldDB" id="A0AAX6GY68"/>
<dbReference type="CDD" id="cd09440">
    <property type="entry name" value="LIM1_SF3"/>
    <property type="match status" value="1"/>
</dbReference>
<dbReference type="InterPro" id="IPR001781">
    <property type="entry name" value="Znf_LIM"/>
</dbReference>
<evidence type="ECO:0000313" key="7">
    <source>
        <dbReference type="EMBL" id="KAJ6833720.1"/>
    </source>
</evidence>
<dbReference type="PANTHER" id="PTHR24206">
    <property type="entry name" value="OS06G0237300 PROTEIN"/>
    <property type="match status" value="1"/>
</dbReference>
<feature type="compositionally biased region" description="Polar residues" evidence="5">
    <location>
        <begin position="322"/>
        <end position="332"/>
    </location>
</feature>
<dbReference type="GO" id="GO:0051015">
    <property type="term" value="F:actin filament binding"/>
    <property type="evidence" value="ECO:0007669"/>
    <property type="project" value="UniProtKB-ARBA"/>
</dbReference>
<feature type="compositionally biased region" description="Polar residues" evidence="5">
    <location>
        <begin position="197"/>
        <end position="206"/>
    </location>
</feature>
<feature type="domain" description="LIM zinc-binding" evidence="6">
    <location>
        <begin position="115"/>
        <end position="175"/>
    </location>
</feature>
<feature type="domain" description="LIM zinc-binding" evidence="6">
    <location>
        <begin position="215"/>
        <end position="275"/>
    </location>
</feature>
<sequence length="332" mass="37043">MLPISNVTKKKFSAEENSKVAIKSPQAPNAFTLQLSVDGCSISFHYDQKEGVCGLSNRIILQEPPLLQRQLLCYRQIKKPATEYRKENIQSLAVLILRWLLWMSMASMAFGGTTQKCKACEKTVYWADELTADNRVYHKACFRCHHCKGTLKFSNYSSIEGVLYCKPHYDQLYKMTGSLDKSFEGTPRSAKVDRSTNNESPTSSRVSSMFVGTQEKCVACKKTVYPIEKVAIDGNAYHRPCFKCTYGGCVISPSNCATHEGKLYCKHHHTQLFMSKGDFSQLEDKSNGLKAPPVENGQKLQSEPSEENGQNVSSDEPGADSVTDNGVQEESV</sequence>
<dbReference type="Proteomes" id="UP001140949">
    <property type="component" value="Unassembled WGS sequence"/>
</dbReference>
<evidence type="ECO:0000259" key="6">
    <source>
        <dbReference type="PROSITE" id="PS50023"/>
    </source>
</evidence>
<dbReference type="Gene3D" id="2.10.110.10">
    <property type="entry name" value="Cysteine Rich Protein"/>
    <property type="match status" value="2"/>
</dbReference>
<evidence type="ECO:0000256" key="2">
    <source>
        <dbReference type="ARBA" id="ARBA00022833"/>
    </source>
</evidence>
<dbReference type="Pfam" id="PF00412">
    <property type="entry name" value="LIM"/>
    <property type="match status" value="2"/>
</dbReference>
<comment type="caution">
    <text evidence="7">The sequence shown here is derived from an EMBL/GenBank/DDBJ whole genome shotgun (WGS) entry which is preliminary data.</text>
</comment>
<proteinExistence type="predicted"/>
<dbReference type="GO" id="GO:0051017">
    <property type="term" value="P:actin filament bundle assembly"/>
    <property type="evidence" value="ECO:0007669"/>
    <property type="project" value="UniProtKB-ARBA"/>
</dbReference>
<feature type="region of interest" description="Disordered" evidence="5">
    <location>
        <begin position="183"/>
        <end position="206"/>
    </location>
</feature>
<gene>
    <name evidence="7" type="ORF">M6B38_338485</name>
</gene>
<dbReference type="PROSITE" id="PS00478">
    <property type="entry name" value="LIM_DOMAIN_1"/>
    <property type="match status" value="1"/>
</dbReference>
<reference evidence="7" key="1">
    <citation type="journal article" date="2023" name="GigaByte">
        <title>Genome assembly of the bearded iris, Iris pallida Lam.</title>
        <authorList>
            <person name="Bruccoleri R.E."/>
            <person name="Oakeley E.J."/>
            <person name="Faust A.M.E."/>
            <person name="Altorfer M."/>
            <person name="Dessus-Babus S."/>
            <person name="Burckhardt D."/>
            <person name="Oertli M."/>
            <person name="Naumann U."/>
            <person name="Petersen F."/>
            <person name="Wong J."/>
        </authorList>
    </citation>
    <scope>NUCLEOTIDE SEQUENCE</scope>
    <source>
        <strain evidence="7">GSM-AAB239-AS_SAM_17_03QT</strain>
    </source>
</reference>
<evidence type="ECO:0000256" key="5">
    <source>
        <dbReference type="SAM" id="MobiDB-lite"/>
    </source>
</evidence>
<evidence type="ECO:0000256" key="1">
    <source>
        <dbReference type="ARBA" id="ARBA00022723"/>
    </source>
</evidence>
<keyword evidence="8" id="KW-1185">Reference proteome</keyword>
<accession>A0AAX6GY68</accession>
<evidence type="ECO:0000256" key="4">
    <source>
        <dbReference type="PROSITE-ProRule" id="PRU00125"/>
    </source>
</evidence>
<dbReference type="GO" id="GO:0046872">
    <property type="term" value="F:metal ion binding"/>
    <property type="evidence" value="ECO:0007669"/>
    <property type="project" value="UniProtKB-KW"/>
</dbReference>
<feature type="region of interest" description="Disordered" evidence="5">
    <location>
        <begin position="283"/>
        <end position="332"/>
    </location>
</feature>
<protein>
    <submittedName>
        <fullName evidence="7">LIM domain-containing protein WLIM1-like</fullName>
    </submittedName>
</protein>
<evidence type="ECO:0000313" key="8">
    <source>
        <dbReference type="Proteomes" id="UP001140949"/>
    </source>
</evidence>
<keyword evidence="1 4" id="KW-0479">Metal-binding</keyword>
<dbReference type="SUPFAM" id="SSF57716">
    <property type="entry name" value="Glucocorticoid receptor-like (DNA-binding domain)"/>
    <property type="match status" value="4"/>
</dbReference>
<dbReference type="CDD" id="cd09441">
    <property type="entry name" value="LIM2_SF3"/>
    <property type="match status" value="1"/>
</dbReference>
<dbReference type="EMBL" id="JANAVB010014797">
    <property type="protein sequence ID" value="KAJ6833720.1"/>
    <property type="molecule type" value="Genomic_DNA"/>
</dbReference>
<dbReference type="PROSITE" id="PS50023">
    <property type="entry name" value="LIM_DOMAIN_2"/>
    <property type="match status" value="2"/>
</dbReference>
<dbReference type="SMART" id="SM00132">
    <property type="entry name" value="LIM"/>
    <property type="match status" value="2"/>
</dbReference>
<feature type="compositionally biased region" description="Polar residues" evidence="5">
    <location>
        <begin position="298"/>
        <end position="314"/>
    </location>
</feature>
<reference evidence="7" key="2">
    <citation type="submission" date="2023-04" db="EMBL/GenBank/DDBJ databases">
        <authorList>
            <person name="Bruccoleri R.E."/>
            <person name="Oakeley E.J."/>
            <person name="Faust A.-M."/>
            <person name="Dessus-Babus S."/>
            <person name="Altorfer M."/>
            <person name="Burckhardt D."/>
            <person name="Oertli M."/>
            <person name="Naumann U."/>
            <person name="Petersen F."/>
            <person name="Wong J."/>
        </authorList>
    </citation>
    <scope>NUCLEOTIDE SEQUENCE</scope>
    <source>
        <strain evidence="7">GSM-AAB239-AS_SAM_17_03QT</strain>
        <tissue evidence="7">Leaf</tissue>
    </source>
</reference>
<keyword evidence="3 4" id="KW-0440">LIM domain</keyword>
<organism evidence="7 8">
    <name type="scientific">Iris pallida</name>
    <name type="common">Sweet iris</name>
    <dbReference type="NCBI Taxonomy" id="29817"/>
    <lineage>
        <taxon>Eukaryota</taxon>
        <taxon>Viridiplantae</taxon>
        <taxon>Streptophyta</taxon>
        <taxon>Embryophyta</taxon>
        <taxon>Tracheophyta</taxon>
        <taxon>Spermatophyta</taxon>
        <taxon>Magnoliopsida</taxon>
        <taxon>Liliopsida</taxon>
        <taxon>Asparagales</taxon>
        <taxon>Iridaceae</taxon>
        <taxon>Iridoideae</taxon>
        <taxon>Irideae</taxon>
        <taxon>Iris</taxon>
    </lineage>
</organism>
<keyword evidence="2 4" id="KW-0862">Zinc</keyword>
<dbReference type="FunFam" id="2.10.110.10:FF:000002">
    <property type="entry name" value="LIM domain and actin-binding 1"/>
    <property type="match status" value="2"/>
</dbReference>
<name>A0AAX6GY68_IRIPA</name>
<evidence type="ECO:0000256" key="3">
    <source>
        <dbReference type="ARBA" id="ARBA00023038"/>
    </source>
</evidence>